<dbReference type="InterPro" id="IPR002073">
    <property type="entry name" value="PDEase_catalytic_dom"/>
</dbReference>
<evidence type="ECO:0000313" key="25">
    <source>
        <dbReference type="Proteomes" id="UP000299084"/>
    </source>
</evidence>
<dbReference type="InterPro" id="IPR003607">
    <property type="entry name" value="HD/PDEase_dom"/>
</dbReference>
<dbReference type="PROSITE" id="PS51845">
    <property type="entry name" value="PDEASE_I_2"/>
    <property type="match status" value="1"/>
</dbReference>
<dbReference type="Pfam" id="PF08499">
    <property type="entry name" value="PDEase_I_N"/>
    <property type="match status" value="1"/>
</dbReference>
<dbReference type="GO" id="GO:0004115">
    <property type="term" value="F:3',5'-cyclic-AMP phosphodiesterase activity"/>
    <property type="evidence" value="ECO:0007669"/>
    <property type="project" value="RHEA"/>
</dbReference>
<dbReference type="GO" id="GO:0007165">
    <property type="term" value="P:signal transduction"/>
    <property type="evidence" value="ECO:0007669"/>
    <property type="project" value="InterPro"/>
</dbReference>
<comment type="cofactor">
    <cofactor evidence="2">
        <name>Zn(2+)</name>
        <dbReference type="ChEBI" id="CHEBI:29105"/>
    </cofactor>
</comment>
<keyword evidence="10 20" id="KW-0378">Hydrolase</keyword>
<dbReference type="EC" id="3.1.4.-" evidence="20"/>
<evidence type="ECO:0000256" key="9">
    <source>
        <dbReference type="ARBA" id="ARBA00022723"/>
    </source>
</evidence>
<dbReference type="AlphaFoldDB" id="A0A5N4DEU7"/>
<feature type="active site" description="Proton donor" evidence="17">
    <location>
        <position position="188"/>
    </location>
</feature>
<comment type="similarity">
    <text evidence="4">Belongs to the cyclic nucleotide phosphodiesterase family. PDE1 subfamily.</text>
</comment>
<organism evidence="24 25">
    <name type="scientific">Camelus dromedarius</name>
    <name type="common">Dromedary</name>
    <name type="synonym">Arabian camel</name>
    <dbReference type="NCBI Taxonomy" id="9838"/>
    <lineage>
        <taxon>Eukaryota</taxon>
        <taxon>Metazoa</taxon>
        <taxon>Chordata</taxon>
        <taxon>Craniata</taxon>
        <taxon>Vertebrata</taxon>
        <taxon>Euteleostomi</taxon>
        <taxon>Mammalia</taxon>
        <taxon>Eutheria</taxon>
        <taxon>Laurasiatheria</taxon>
        <taxon>Artiodactyla</taxon>
        <taxon>Tylopoda</taxon>
        <taxon>Camelidae</taxon>
        <taxon>Camelus</taxon>
    </lineage>
</organism>
<name>A0A5N4DEU7_CAMDR</name>
<feature type="binding site" evidence="19">
    <location>
        <position position="229"/>
    </location>
    <ligand>
        <name>Zn(2+)</name>
        <dbReference type="ChEBI" id="CHEBI:29105"/>
        <label>2</label>
    </ligand>
</feature>
<evidence type="ECO:0000256" key="21">
    <source>
        <dbReference type="SAM" id="Coils"/>
    </source>
</evidence>
<evidence type="ECO:0000256" key="13">
    <source>
        <dbReference type="ARBA" id="ARBA00033675"/>
    </source>
</evidence>
<dbReference type="GO" id="GO:0047555">
    <property type="term" value="F:3',5'-cyclic-GMP phosphodiesterase activity"/>
    <property type="evidence" value="ECO:0007669"/>
    <property type="project" value="RHEA"/>
</dbReference>
<dbReference type="InterPro" id="IPR023174">
    <property type="entry name" value="PDEase_CS"/>
</dbReference>
<dbReference type="SMART" id="SM00471">
    <property type="entry name" value="HDc"/>
    <property type="match status" value="1"/>
</dbReference>
<evidence type="ECO:0000256" key="18">
    <source>
        <dbReference type="PIRSR" id="PIRSR623088-2"/>
    </source>
</evidence>
<comment type="cofactor">
    <cofactor evidence="20">
        <name>a divalent metal cation</name>
        <dbReference type="ChEBI" id="CHEBI:60240"/>
    </cofactor>
    <text evidence="20">Binds 2 divalent metal cations per subunit. Site 1 may preferentially bind zinc ions, while site 2 has a preference for magnesium and/or manganese ions.</text>
</comment>
<comment type="subcellular location">
    <subcellularLocation>
        <location evidence="3">Cytoplasm</location>
        <location evidence="3">Cytosol</location>
    </subcellularLocation>
</comment>
<reference evidence="24 25" key="1">
    <citation type="journal article" date="2019" name="Mol. Ecol. Resour.">
        <title>Improving Illumina assemblies with Hi-C and long reads: an example with the North African dromedary.</title>
        <authorList>
            <person name="Elbers J.P."/>
            <person name="Rogers M.F."/>
            <person name="Perelman P.L."/>
            <person name="Proskuryakova A.A."/>
            <person name="Serdyukova N.A."/>
            <person name="Johnson W.E."/>
            <person name="Horin P."/>
            <person name="Corander J."/>
            <person name="Murphy D."/>
            <person name="Burger P.A."/>
        </authorList>
    </citation>
    <scope>NUCLEOTIDE SEQUENCE [LARGE SCALE GENOMIC DNA]</scope>
    <source>
        <strain evidence="24">Drom800</strain>
        <tissue evidence="24">Blood</tissue>
    </source>
</reference>
<dbReference type="STRING" id="9838.ENSCDRP00005015571"/>
<keyword evidence="9 19" id="KW-0479">Metal-binding</keyword>
<dbReference type="Gene3D" id="1.10.1300.10">
    <property type="entry name" value="3'5'-cyclic nucleotide phosphodiesterase, catalytic domain"/>
    <property type="match status" value="1"/>
</dbReference>
<evidence type="ECO:0000256" key="20">
    <source>
        <dbReference type="RuleBase" id="RU363067"/>
    </source>
</evidence>
<comment type="catalytic activity">
    <reaction evidence="15">
        <text>a nucleoside 3',5'-cyclic phosphate + H2O = a nucleoside 5'-phosphate + H(+)</text>
        <dbReference type="Rhea" id="RHEA:14653"/>
        <dbReference type="ChEBI" id="CHEBI:15377"/>
        <dbReference type="ChEBI" id="CHEBI:15378"/>
        <dbReference type="ChEBI" id="CHEBI:57867"/>
        <dbReference type="ChEBI" id="CHEBI:58464"/>
        <dbReference type="EC" id="3.1.4.17"/>
    </reaction>
    <physiologicalReaction direction="left-to-right" evidence="15">
        <dbReference type="Rhea" id="RHEA:14654"/>
    </physiologicalReaction>
</comment>
<dbReference type="InterPro" id="IPR013706">
    <property type="entry name" value="PDE1_N"/>
</dbReference>
<evidence type="ECO:0000256" key="7">
    <source>
        <dbReference type="ARBA" id="ARBA00022535"/>
    </source>
</evidence>
<evidence type="ECO:0000256" key="3">
    <source>
        <dbReference type="ARBA" id="ARBA00004514"/>
    </source>
</evidence>
<keyword evidence="11" id="KW-0862">Zinc</keyword>
<comment type="catalytic activity">
    <reaction evidence="13">
        <text>3',5'-cyclic AMP + H2O = AMP + H(+)</text>
        <dbReference type="Rhea" id="RHEA:25277"/>
        <dbReference type="ChEBI" id="CHEBI:15377"/>
        <dbReference type="ChEBI" id="CHEBI:15378"/>
        <dbReference type="ChEBI" id="CHEBI:58165"/>
        <dbReference type="ChEBI" id="CHEBI:456215"/>
    </reaction>
    <physiologicalReaction direction="left-to-right" evidence="13">
        <dbReference type="Rhea" id="RHEA:25278"/>
    </physiologicalReaction>
</comment>
<evidence type="ECO:0000256" key="22">
    <source>
        <dbReference type="SAM" id="MobiDB-lite"/>
    </source>
</evidence>
<evidence type="ECO:0000256" key="19">
    <source>
        <dbReference type="PIRSR" id="PIRSR623088-3"/>
    </source>
</evidence>
<feature type="region of interest" description="Disordered" evidence="22">
    <location>
        <begin position="461"/>
        <end position="486"/>
    </location>
</feature>
<protein>
    <recommendedName>
        <fullName evidence="20">Phosphodiesterase</fullName>
        <ecNumber evidence="20">3.1.4.-</ecNumber>
    </recommendedName>
</protein>
<proteinExistence type="inferred from homology"/>
<feature type="binding site" evidence="19">
    <location>
        <position position="335"/>
    </location>
    <ligand>
        <name>Zn(2+)</name>
        <dbReference type="ChEBI" id="CHEBI:29105"/>
        <label>1</label>
    </ligand>
</feature>
<evidence type="ECO:0000259" key="23">
    <source>
        <dbReference type="PROSITE" id="PS51845"/>
    </source>
</evidence>
<evidence type="ECO:0000256" key="4">
    <source>
        <dbReference type="ARBA" id="ARBA00010664"/>
    </source>
</evidence>
<comment type="cofactor">
    <cofactor evidence="1">
        <name>Mg(2+)</name>
        <dbReference type="ChEBI" id="CHEBI:18420"/>
    </cofactor>
</comment>
<dbReference type="GO" id="GO:0005829">
    <property type="term" value="C:cytosol"/>
    <property type="evidence" value="ECO:0007669"/>
    <property type="project" value="UniProtKB-SubCell"/>
</dbReference>
<evidence type="ECO:0000256" key="10">
    <source>
        <dbReference type="ARBA" id="ARBA00022801"/>
    </source>
</evidence>
<keyword evidence="12" id="KW-0114">cAMP</keyword>
<dbReference type="SUPFAM" id="SSF109604">
    <property type="entry name" value="HD-domain/PDEase-like"/>
    <property type="match status" value="1"/>
</dbReference>
<dbReference type="PANTHER" id="PTHR11347">
    <property type="entry name" value="CYCLIC NUCLEOTIDE PHOSPHODIESTERASE"/>
    <property type="match status" value="1"/>
</dbReference>
<dbReference type="PROSITE" id="PS00126">
    <property type="entry name" value="PDEASE_I_1"/>
    <property type="match status" value="1"/>
</dbReference>
<feature type="binding site" evidence="19">
    <location>
        <position position="192"/>
    </location>
    <ligand>
        <name>Zn(2+)</name>
        <dbReference type="ChEBI" id="CHEBI:29105"/>
        <label>1</label>
    </ligand>
</feature>
<feature type="compositionally biased region" description="Polar residues" evidence="22">
    <location>
        <begin position="420"/>
        <end position="429"/>
    </location>
</feature>
<evidence type="ECO:0000256" key="8">
    <source>
        <dbReference type="ARBA" id="ARBA00022553"/>
    </source>
</evidence>
<comment type="catalytic activity">
    <reaction evidence="14">
        <text>3',5'-cyclic GMP + H2O = GMP + H(+)</text>
        <dbReference type="Rhea" id="RHEA:16957"/>
        <dbReference type="ChEBI" id="CHEBI:15377"/>
        <dbReference type="ChEBI" id="CHEBI:15378"/>
        <dbReference type="ChEBI" id="CHEBI:57746"/>
        <dbReference type="ChEBI" id="CHEBI:58115"/>
    </reaction>
    <physiologicalReaction direction="left-to-right" evidence="14">
        <dbReference type="Rhea" id="RHEA:16958"/>
    </physiologicalReaction>
</comment>
<feature type="region of interest" description="Disordered" evidence="22">
    <location>
        <begin position="409"/>
        <end position="439"/>
    </location>
</feature>
<feature type="binding site" evidence="19">
    <location>
        <position position="228"/>
    </location>
    <ligand>
        <name>Zn(2+)</name>
        <dbReference type="ChEBI" id="CHEBI:29105"/>
        <label>1</label>
    </ligand>
</feature>
<evidence type="ECO:0000256" key="2">
    <source>
        <dbReference type="ARBA" id="ARBA00001947"/>
    </source>
</evidence>
<feature type="binding site" evidence="18">
    <location>
        <position position="229"/>
    </location>
    <ligand>
        <name>AMP</name>
        <dbReference type="ChEBI" id="CHEBI:456215"/>
    </ligand>
</feature>
<dbReference type="InterPro" id="IPR023088">
    <property type="entry name" value="PDEase"/>
</dbReference>
<dbReference type="FunFam" id="1.10.1300.10:FF:000012">
    <property type="entry name" value="Phosphodiesterase"/>
    <property type="match status" value="1"/>
</dbReference>
<dbReference type="PRINTS" id="PR00387">
    <property type="entry name" value="PDIESTERASE1"/>
</dbReference>
<comment type="function">
    <text evidence="16">Cyclic nucleotide phosphodiesterase with a dual specificity for the second messengers cAMP and cGMP, which are key regulators of many important physiological processes. Has a preference for cGMP as a substrate.</text>
</comment>
<evidence type="ECO:0000256" key="17">
    <source>
        <dbReference type="PIRSR" id="PIRSR623088-1"/>
    </source>
</evidence>
<dbReference type="Pfam" id="PF00233">
    <property type="entry name" value="PDEase_I"/>
    <property type="match status" value="1"/>
</dbReference>
<evidence type="ECO:0000256" key="14">
    <source>
        <dbReference type="ARBA" id="ARBA00033684"/>
    </source>
</evidence>
<evidence type="ECO:0000256" key="6">
    <source>
        <dbReference type="ARBA" id="ARBA00022490"/>
    </source>
</evidence>
<keyword evidence="8" id="KW-0597">Phosphoprotein</keyword>
<feature type="compositionally biased region" description="Basic and acidic residues" evidence="22">
    <location>
        <begin position="461"/>
        <end position="476"/>
    </location>
</feature>
<keyword evidence="25" id="KW-1185">Reference proteome</keyword>
<feature type="binding site" evidence="18">
    <location>
        <position position="335"/>
    </location>
    <ligand>
        <name>AMP</name>
        <dbReference type="ChEBI" id="CHEBI:456215"/>
    </ligand>
</feature>
<keyword evidence="21" id="KW-0175">Coiled coil</keyword>
<evidence type="ECO:0000256" key="12">
    <source>
        <dbReference type="ARBA" id="ARBA00023149"/>
    </source>
</evidence>
<evidence type="ECO:0000256" key="1">
    <source>
        <dbReference type="ARBA" id="ARBA00001946"/>
    </source>
</evidence>
<evidence type="ECO:0000256" key="5">
    <source>
        <dbReference type="ARBA" id="ARBA00011738"/>
    </source>
</evidence>
<evidence type="ECO:0000313" key="24">
    <source>
        <dbReference type="EMBL" id="KAB1269662.1"/>
    </source>
</evidence>
<evidence type="ECO:0000256" key="16">
    <source>
        <dbReference type="ARBA" id="ARBA00045337"/>
    </source>
</evidence>
<feature type="binding site" evidence="18">
    <location>
        <position position="386"/>
    </location>
    <ligand>
        <name>AMP</name>
        <dbReference type="ChEBI" id="CHEBI:456215"/>
    </ligand>
</feature>
<feature type="binding site" evidence="18">
    <location>
        <begin position="188"/>
        <end position="192"/>
    </location>
    <ligand>
        <name>AMP</name>
        <dbReference type="ChEBI" id="CHEBI:456215"/>
    </ligand>
</feature>
<comment type="caution">
    <text evidence="24">The sequence shown here is derived from an EMBL/GenBank/DDBJ whole genome shotgun (WGS) entry which is preliminary data.</text>
</comment>
<evidence type="ECO:0000256" key="11">
    <source>
        <dbReference type="ARBA" id="ARBA00022833"/>
    </source>
</evidence>
<accession>A0A5N4DEU7</accession>
<dbReference type="GO" id="GO:0046872">
    <property type="term" value="F:metal ion binding"/>
    <property type="evidence" value="ECO:0007669"/>
    <property type="project" value="UniProtKB-KW"/>
</dbReference>
<dbReference type="InterPro" id="IPR036971">
    <property type="entry name" value="PDEase_catalytic_dom_sf"/>
</dbReference>
<feature type="coiled-coil region" evidence="21">
    <location>
        <begin position="4"/>
        <end position="56"/>
    </location>
</feature>
<dbReference type="Proteomes" id="UP000299084">
    <property type="component" value="Unassembled WGS sequence"/>
</dbReference>
<feature type="binding site" evidence="19">
    <location>
        <position position="229"/>
    </location>
    <ligand>
        <name>Zn(2+)</name>
        <dbReference type="ChEBI" id="CHEBI:29105"/>
        <label>1</label>
    </ligand>
</feature>
<comment type="subunit">
    <text evidence="5">Homodimer.</text>
</comment>
<feature type="region of interest" description="Disordered" evidence="22">
    <location>
        <begin position="579"/>
        <end position="598"/>
    </location>
</feature>
<evidence type="ECO:0000256" key="15">
    <source>
        <dbReference type="ARBA" id="ARBA00033709"/>
    </source>
</evidence>
<feature type="domain" description="PDEase" evidence="23">
    <location>
        <begin position="111"/>
        <end position="468"/>
    </location>
</feature>
<dbReference type="CDD" id="cd00077">
    <property type="entry name" value="HDc"/>
    <property type="match status" value="1"/>
</dbReference>
<gene>
    <name evidence="24" type="ORF">Cadr_000016724</name>
</gene>
<keyword evidence="7" id="KW-0140">cGMP</keyword>
<dbReference type="EMBL" id="JWIN03000012">
    <property type="protein sequence ID" value="KAB1269662.1"/>
    <property type="molecule type" value="Genomic_DNA"/>
</dbReference>
<keyword evidence="6" id="KW-0963">Cytoplasm</keyword>
<sequence>MARLRCMVKQLENGEVNIEELKKNLEYTASLLEAVYIDETRQILDTEDELQELRSDAVPSEVRDWLASTFTQQTRAKGRRAEEKPKFRSIVHAVQAGIFVERMFRRTYTSVGPTYSTAVLNCLKNLDLWCFDVFSLNRAADDHALRTIVFELLTRHNLISRFKIPTVFLMTFLDALETGYGKYKNPYHNQIHAADVTQTVHCFLLRTGMVHCLSEIEVLAIVFAAAIHDYEHTGTTNSFHIQTKSECAILYNDRSVLENHHISSVFRLMQDDEMNIFINLTKDEFVELRALVIEMVLATDMSCHFQQVKTMKTALQQLERIDKSKALSLLLHTADISHPTKQWAVHSRWTKALMEEFFRQGDKEAELGLPFSPLCDRTSTLVAQSQIGFIDFIVEPTFSVLTDVAEKSVQPMGDEDSKSKNQPSFQWRQPSLDVEVGDPNPDVVSFRSTWTKYIQENKQKWKERAASEEGLERGGGEPEPTAGGTRCTLRSLSGALCMRASPTRCPLICPPVRKRPRPLLPKMNTTRTGIWTSVGLAQALTESRVFNVISTIHQDWLPHLLQGSTAVTEQTAHPKDKCQRLWGWGKGPSPPDTHWGAL</sequence>